<feature type="compositionally biased region" description="Basic and acidic residues" evidence="1">
    <location>
        <begin position="25"/>
        <end position="47"/>
    </location>
</feature>
<name>A0A914DB83_9BILA</name>
<evidence type="ECO:0000259" key="2">
    <source>
        <dbReference type="Pfam" id="PF00078"/>
    </source>
</evidence>
<keyword evidence="3" id="KW-1185">Reference proteome</keyword>
<evidence type="ECO:0000313" key="4">
    <source>
        <dbReference type="WBParaSite" id="ACRNAN_scaffold21089.g8837.t1"/>
    </source>
</evidence>
<evidence type="ECO:0000256" key="1">
    <source>
        <dbReference type="SAM" id="MobiDB-lite"/>
    </source>
</evidence>
<reference evidence="4" key="1">
    <citation type="submission" date="2022-11" db="UniProtKB">
        <authorList>
            <consortium name="WormBaseParasite"/>
        </authorList>
    </citation>
    <scope>IDENTIFICATION</scope>
</reference>
<organism evidence="3 4">
    <name type="scientific">Acrobeloides nanus</name>
    <dbReference type="NCBI Taxonomy" id="290746"/>
    <lineage>
        <taxon>Eukaryota</taxon>
        <taxon>Metazoa</taxon>
        <taxon>Ecdysozoa</taxon>
        <taxon>Nematoda</taxon>
        <taxon>Chromadorea</taxon>
        <taxon>Rhabditida</taxon>
        <taxon>Tylenchina</taxon>
        <taxon>Cephalobomorpha</taxon>
        <taxon>Cephaloboidea</taxon>
        <taxon>Cephalobidae</taxon>
        <taxon>Acrobeloides</taxon>
    </lineage>
</organism>
<dbReference type="Proteomes" id="UP000887540">
    <property type="component" value="Unplaced"/>
</dbReference>
<protein>
    <submittedName>
        <fullName evidence="4">Reverse transcriptase domain-containing protein</fullName>
    </submittedName>
</protein>
<proteinExistence type="predicted"/>
<dbReference type="PANTHER" id="PTHR47027:SF20">
    <property type="entry name" value="REVERSE TRANSCRIPTASE-LIKE PROTEIN WITH RNA-DIRECTED DNA POLYMERASE DOMAIN"/>
    <property type="match status" value="1"/>
</dbReference>
<evidence type="ECO:0000313" key="3">
    <source>
        <dbReference type="Proteomes" id="UP000887540"/>
    </source>
</evidence>
<dbReference type="InterPro" id="IPR000477">
    <property type="entry name" value="RT_dom"/>
</dbReference>
<accession>A0A914DB83</accession>
<dbReference type="PANTHER" id="PTHR47027">
    <property type="entry name" value="REVERSE TRANSCRIPTASE DOMAIN-CONTAINING PROTEIN"/>
    <property type="match status" value="1"/>
</dbReference>
<feature type="region of interest" description="Disordered" evidence="1">
    <location>
        <begin position="25"/>
        <end position="72"/>
    </location>
</feature>
<dbReference type="WBParaSite" id="ACRNAN_scaffold21089.g8837.t1">
    <property type="protein sequence ID" value="ACRNAN_scaffold21089.g8837.t1"/>
    <property type="gene ID" value="ACRNAN_scaffold21089.g8837"/>
</dbReference>
<feature type="domain" description="Reverse transcriptase" evidence="2">
    <location>
        <begin position="128"/>
        <end position="209"/>
    </location>
</feature>
<sequence length="391" mass="46194">FEHHTIFVYMENQLDLDYAPREASPLEKFEYNETEIHKDEEDGRDISTEEEDESKSKEESNENEKETNGKKNVTEVLQVIQPSSNTNVIDEGSGRPISETVSVISSAFNSRVRQNYSDFLFSRLLYLLSPKLFNSALEEVFKTLDWDDYGIKIDGERLNHLRFSDDIAIFASTVQEAELMLQKPNEASEKVGLRINRTKTKAMVTEQCEKRDMELDEEPIEFVKKEDAWLSFKNLQDVLNEVQDPKTRAHLFNSTVLPALNYGSETWILRNSDAKKLQTTQRAMERKVLGVRLIDKVKSDEIRKQTMFKDAAQDARERKLEWAEHIVRRQDNRWTTRTTFWWPYDLKRPLGRLPYRWRREMEQAIGPNWHNIAKNREEYRRRLKDLHQING</sequence>
<feature type="compositionally biased region" description="Basic and acidic residues" evidence="1">
    <location>
        <begin position="54"/>
        <end position="72"/>
    </location>
</feature>
<dbReference type="AlphaFoldDB" id="A0A914DB83"/>
<dbReference type="Pfam" id="PF00078">
    <property type="entry name" value="RVT_1"/>
    <property type="match status" value="1"/>
</dbReference>